<protein>
    <submittedName>
        <fullName evidence="8">Acetylornithine transaminase</fullName>
        <ecNumber evidence="8">2.6.1.11</ecNumber>
    </submittedName>
</protein>
<evidence type="ECO:0000313" key="8">
    <source>
        <dbReference type="EMBL" id="MFC7580562.1"/>
    </source>
</evidence>
<dbReference type="PANTHER" id="PTHR11986">
    <property type="entry name" value="AMINOTRANSFERASE CLASS III"/>
    <property type="match status" value="1"/>
</dbReference>
<evidence type="ECO:0000256" key="7">
    <source>
        <dbReference type="RuleBase" id="RU003560"/>
    </source>
</evidence>
<dbReference type="EC" id="2.6.1.11" evidence="8"/>
<dbReference type="InterPro" id="IPR015424">
    <property type="entry name" value="PyrdxlP-dep_Trfase"/>
</dbReference>
<evidence type="ECO:0000256" key="3">
    <source>
        <dbReference type="ARBA" id="ARBA00022605"/>
    </source>
</evidence>
<dbReference type="NCBIfam" id="NF002874">
    <property type="entry name" value="PRK03244.1"/>
    <property type="match status" value="1"/>
</dbReference>
<comment type="cofactor">
    <cofactor evidence="1">
        <name>pyridoxal 5'-phosphate</name>
        <dbReference type="ChEBI" id="CHEBI:597326"/>
    </cofactor>
</comment>
<comment type="pathway">
    <text evidence="6">Amino-acid biosynthesis.</text>
</comment>
<dbReference type="PROSITE" id="PS00600">
    <property type="entry name" value="AA_TRANSFER_CLASS_3"/>
    <property type="match status" value="1"/>
</dbReference>
<reference evidence="9" key="1">
    <citation type="journal article" date="2019" name="Int. J. Syst. Evol. Microbiol.">
        <title>The Global Catalogue of Microorganisms (GCM) 10K type strain sequencing project: providing services to taxonomists for standard genome sequencing and annotation.</title>
        <authorList>
            <consortium name="The Broad Institute Genomics Platform"/>
            <consortium name="The Broad Institute Genome Sequencing Center for Infectious Disease"/>
            <person name="Wu L."/>
            <person name="Ma J."/>
        </authorList>
    </citation>
    <scope>NUCLEOTIDE SEQUENCE [LARGE SCALE GENOMIC DNA]</scope>
    <source>
        <strain evidence="9">CCUG 56698</strain>
    </source>
</reference>
<evidence type="ECO:0000313" key="9">
    <source>
        <dbReference type="Proteomes" id="UP001596527"/>
    </source>
</evidence>
<evidence type="ECO:0000256" key="5">
    <source>
        <dbReference type="ARBA" id="ARBA00022898"/>
    </source>
</evidence>
<name>A0ABW2SKA2_9ACTO</name>
<dbReference type="InterPro" id="IPR015421">
    <property type="entry name" value="PyrdxlP-dep_Trfase_major"/>
</dbReference>
<evidence type="ECO:0000256" key="2">
    <source>
        <dbReference type="ARBA" id="ARBA00022576"/>
    </source>
</evidence>
<dbReference type="InterPro" id="IPR049704">
    <property type="entry name" value="Aminotrans_3_PPA_site"/>
</dbReference>
<dbReference type="InterPro" id="IPR005814">
    <property type="entry name" value="Aminotrans_3"/>
</dbReference>
<proteinExistence type="inferred from homology"/>
<evidence type="ECO:0000256" key="6">
    <source>
        <dbReference type="ARBA" id="ARBA00029440"/>
    </source>
</evidence>
<dbReference type="Pfam" id="PF00202">
    <property type="entry name" value="Aminotran_3"/>
    <property type="match status" value="1"/>
</dbReference>
<dbReference type="CDD" id="cd00610">
    <property type="entry name" value="OAT_like"/>
    <property type="match status" value="1"/>
</dbReference>
<dbReference type="SUPFAM" id="SSF53383">
    <property type="entry name" value="PLP-dependent transferases"/>
    <property type="match status" value="1"/>
</dbReference>
<dbReference type="PIRSF" id="PIRSF000521">
    <property type="entry name" value="Transaminase_4ab_Lys_Orn"/>
    <property type="match status" value="1"/>
</dbReference>
<dbReference type="Gene3D" id="3.40.640.10">
    <property type="entry name" value="Type I PLP-dependent aspartate aminotransferase-like (Major domain)"/>
    <property type="match status" value="1"/>
</dbReference>
<dbReference type="InterPro" id="IPR004636">
    <property type="entry name" value="AcOrn/SuccOrn_fam"/>
</dbReference>
<comment type="caution">
    <text evidence="8">The sequence shown here is derived from an EMBL/GenBank/DDBJ whole genome shotgun (WGS) entry which is preliminary data.</text>
</comment>
<accession>A0ABW2SKA2</accession>
<keyword evidence="9" id="KW-1185">Reference proteome</keyword>
<dbReference type="InterPro" id="IPR015422">
    <property type="entry name" value="PyrdxlP-dep_Trfase_small"/>
</dbReference>
<dbReference type="Gene3D" id="3.90.1150.10">
    <property type="entry name" value="Aspartate Aminotransferase, domain 1"/>
    <property type="match status" value="1"/>
</dbReference>
<sequence>MNGREWGSRYADALMNTFGAPQLVLVEGSGARVTDADGREYLDLLGGIAVNLLGQAHPAVVRAVSDQAGRLGHVSNFFATPPQVALGEHLLRIVEPGGAPGGSRVFLTNSGTESNECALKMVRAHANALTAGDGRPRPRILALEHAFHGRSTGALALTWKQAYRAPFEPLMPGVEFIPVGDIAALEQAMGEDVAGVFVEPVQGEAGVHEVDDDFLLAARRLTRQAGALLVCDEVQCGLGRTGDWMAHHRSGIVPDAVTLAKGLGGGMPIGACIGIGAAGSILGPGMHGTTFGGNPVCAAAANAVLDTVESEGLLDHAERLGRQWRAELRDLDLPGLTEVRGRGLLIGVEFSAPIAPLLVSAGREAGFILNAATPTTLRLAPPLVLTATQARSFTEALPGLVASAQRQEGHR</sequence>
<dbReference type="PANTHER" id="PTHR11986:SF79">
    <property type="entry name" value="ACETYLORNITHINE AMINOTRANSFERASE, MITOCHONDRIAL"/>
    <property type="match status" value="1"/>
</dbReference>
<dbReference type="NCBIfam" id="TIGR00707">
    <property type="entry name" value="argD"/>
    <property type="match status" value="1"/>
</dbReference>
<comment type="similarity">
    <text evidence="7">Belongs to the class-III pyridoxal-phosphate-dependent aminotransferase family.</text>
</comment>
<dbReference type="InterPro" id="IPR050103">
    <property type="entry name" value="Class-III_PLP-dep_AT"/>
</dbReference>
<dbReference type="GO" id="GO:0003992">
    <property type="term" value="F:N2-acetyl-L-ornithine:2-oxoglutarate 5-aminotransferase activity"/>
    <property type="evidence" value="ECO:0007669"/>
    <property type="project" value="UniProtKB-EC"/>
</dbReference>
<keyword evidence="2 8" id="KW-0032">Aminotransferase</keyword>
<gene>
    <name evidence="8" type="ORF">ACFQWG_04960</name>
</gene>
<dbReference type="Proteomes" id="UP001596527">
    <property type="component" value="Unassembled WGS sequence"/>
</dbReference>
<keyword evidence="3" id="KW-0028">Amino-acid biosynthesis</keyword>
<organism evidence="8 9">
    <name type="scientific">Schaalia naturae</name>
    <dbReference type="NCBI Taxonomy" id="635203"/>
    <lineage>
        <taxon>Bacteria</taxon>
        <taxon>Bacillati</taxon>
        <taxon>Actinomycetota</taxon>
        <taxon>Actinomycetes</taxon>
        <taxon>Actinomycetales</taxon>
        <taxon>Actinomycetaceae</taxon>
        <taxon>Schaalia</taxon>
    </lineage>
</organism>
<dbReference type="EMBL" id="JBHTEF010000001">
    <property type="protein sequence ID" value="MFC7580562.1"/>
    <property type="molecule type" value="Genomic_DNA"/>
</dbReference>
<evidence type="ECO:0000256" key="1">
    <source>
        <dbReference type="ARBA" id="ARBA00001933"/>
    </source>
</evidence>
<dbReference type="RefSeq" id="WP_380972715.1">
    <property type="nucleotide sequence ID" value="NZ_JBHTEF010000001.1"/>
</dbReference>
<evidence type="ECO:0000256" key="4">
    <source>
        <dbReference type="ARBA" id="ARBA00022679"/>
    </source>
</evidence>
<keyword evidence="5 7" id="KW-0663">Pyridoxal phosphate</keyword>
<keyword evidence="4 8" id="KW-0808">Transferase</keyword>